<dbReference type="PANTHER" id="PTHR42847:SF4">
    <property type="entry name" value="ALKANESULFONATE MONOOXYGENASE-RELATED"/>
    <property type="match status" value="1"/>
</dbReference>
<dbReference type="PANTHER" id="PTHR42847">
    <property type="entry name" value="ALKANESULFONATE MONOOXYGENASE"/>
    <property type="match status" value="1"/>
</dbReference>
<dbReference type="InterPro" id="IPR050172">
    <property type="entry name" value="SsuD_RutA_monooxygenase"/>
</dbReference>
<evidence type="ECO:0000259" key="5">
    <source>
        <dbReference type="Pfam" id="PF00296"/>
    </source>
</evidence>
<reference evidence="6 7" key="2">
    <citation type="submission" date="2019-08" db="EMBL/GenBank/DDBJ databases">
        <title>Amycolatopsis acidicola sp. nov., isolated from peat swamp forest soil.</title>
        <authorList>
            <person name="Srisuk N."/>
        </authorList>
    </citation>
    <scope>NUCLEOTIDE SEQUENCE [LARGE SCALE GENOMIC DNA]</scope>
    <source>
        <strain evidence="6 7">TBRC 6029</strain>
    </source>
</reference>
<evidence type="ECO:0000313" key="6">
    <source>
        <dbReference type="EMBL" id="TVT61336.1"/>
    </source>
</evidence>
<gene>
    <name evidence="6" type="ORF">FNH05_03060</name>
</gene>
<dbReference type="RefSeq" id="WP_144585717.1">
    <property type="nucleotide sequence ID" value="NZ_VJWX01000014.1"/>
</dbReference>
<dbReference type="OrthoDB" id="4074025at2"/>
<dbReference type="Gene3D" id="3.20.20.30">
    <property type="entry name" value="Luciferase-like domain"/>
    <property type="match status" value="1"/>
</dbReference>
<organism evidence="6 7">
    <name type="scientific">Amycolatopsis rhizosphaerae</name>
    <dbReference type="NCBI Taxonomy" id="2053003"/>
    <lineage>
        <taxon>Bacteria</taxon>
        <taxon>Bacillati</taxon>
        <taxon>Actinomycetota</taxon>
        <taxon>Actinomycetes</taxon>
        <taxon>Pseudonocardiales</taxon>
        <taxon>Pseudonocardiaceae</taxon>
        <taxon>Amycolatopsis</taxon>
    </lineage>
</organism>
<evidence type="ECO:0000256" key="2">
    <source>
        <dbReference type="ARBA" id="ARBA00022643"/>
    </source>
</evidence>
<keyword evidence="3" id="KW-0560">Oxidoreductase</keyword>
<keyword evidence="2" id="KW-0288">FMN</keyword>
<accession>A0A558DJZ1</accession>
<dbReference type="AlphaFoldDB" id="A0A558DJZ1"/>
<keyword evidence="4" id="KW-0503">Monooxygenase</keyword>
<evidence type="ECO:0000256" key="3">
    <source>
        <dbReference type="ARBA" id="ARBA00023002"/>
    </source>
</evidence>
<dbReference type="GO" id="GO:0046306">
    <property type="term" value="P:alkanesulfonate catabolic process"/>
    <property type="evidence" value="ECO:0007669"/>
    <property type="project" value="TreeGrafter"/>
</dbReference>
<feature type="domain" description="Luciferase-like" evidence="5">
    <location>
        <begin position="19"/>
        <end position="218"/>
    </location>
</feature>
<dbReference type="InterPro" id="IPR036661">
    <property type="entry name" value="Luciferase-like_sf"/>
</dbReference>
<dbReference type="GO" id="GO:0008726">
    <property type="term" value="F:alkanesulfonate monooxygenase activity"/>
    <property type="evidence" value="ECO:0007669"/>
    <property type="project" value="TreeGrafter"/>
</dbReference>
<dbReference type="Pfam" id="PF00296">
    <property type="entry name" value="Bac_luciferase"/>
    <property type="match status" value="1"/>
</dbReference>
<keyword evidence="1" id="KW-0285">Flavoprotein</keyword>
<keyword evidence="7" id="KW-1185">Reference proteome</keyword>
<sequence>MQIGVSTPVVFQFPGSCSKWERDGEIEDLAEIAQAADELGFAYLTCAEHVAVPVEVAAQRGGTYWDPAVTLAYLAACTQRIKLATSVVVLGYHHPLALAKRYGTLDRISGGRLVLGVGVGSLPEEFDLLGADFANRGVRADDAMRALRAALSQREPVYSGTHYEFEGMLVEPHAVQARVPLWVGGRSLRSLRRACAFGDGWMPFGLSDSALGEMLAKVELPEGFEVVLPAGPLDPGGDPEGTTRRLVELREAGATGVTVTIAAESSAHYRDQLASLRQLADGMEANVR</sequence>
<dbReference type="InterPro" id="IPR019921">
    <property type="entry name" value="Lucif-like_OxRdtase_Rv2161c"/>
</dbReference>
<proteinExistence type="predicted"/>
<evidence type="ECO:0000313" key="7">
    <source>
        <dbReference type="Proteomes" id="UP000320011"/>
    </source>
</evidence>
<dbReference type="Proteomes" id="UP000320011">
    <property type="component" value="Unassembled WGS sequence"/>
</dbReference>
<name>A0A558DJZ1_9PSEU</name>
<dbReference type="InterPro" id="IPR011251">
    <property type="entry name" value="Luciferase-like_dom"/>
</dbReference>
<comment type="caution">
    <text evidence="6">The sequence shown here is derived from an EMBL/GenBank/DDBJ whole genome shotgun (WGS) entry which is preliminary data.</text>
</comment>
<protein>
    <submittedName>
        <fullName evidence="6">LLM class F420-dependent oxidoreductase</fullName>
    </submittedName>
</protein>
<evidence type="ECO:0000256" key="1">
    <source>
        <dbReference type="ARBA" id="ARBA00022630"/>
    </source>
</evidence>
<dbReference type="SUPFAM" id="SSF51679">
    <property type="entry name" value="Bacterial luciferase-like"/>
    <property type="match status" value="1"/>
</dbReference>
<reference evidence="6 7" key="1">
    <citation type="submission" date="2019-07" db="EMBL/GenBank/DDBJ databases">
        <authorList>
            <person name="Duangmal K."/>
            <person name="Teo W.F.A."/>
        </authorList>
    </citation>
    <scope>NUCLEOTIDE SEQUENCE [LARGE SCALE GENOMIC DNA]</scope>
    <source>
        <strain evidence="6 7">TBRC 6029</strain>
    </source>
</reference>
<dbReference type="NCBIfam" id="TIGR03619">
    <property type="entry name" value="F420_Rv2161c"/>
    <property type="match status" value="1"/>
</dbReference>
<dbReference type="EMBL" id="VJWX01000014">
    <property type="protein sequence ID" value="TVT61336.1"/>
    <property type="molecule type" value="Genomic_DNA"/>
</dbReference>
<evidence type="ECO:0000256" key="4">
    <source>
        <dbReference type="ARBA" id="ARBA00023033"/>
    </source>
</evidence>